<dbReference type="Proteomes" id="UP000017746">
    <property type="component" value="Chromosome"/>
</dbReference>
<dbReference type="InterPro" id="IPR036278">
    <property type="entry name" value="Sialidase_sf"/>
</dbReference>
<dbReference type="Gene3D" id="2.120.10.10">
    <property type="match status" value="1"/>
</dbReference>
<dbReference type="HOGENOM" id="CLU_638822_0_0_11"/>
<feature type="signal peptide" evidence="1">
    <location>
        <begin position="1"/>
        <end position="22"/>
    </location>
</feature>
<dbReference type="KEGG" id="afs:AFR_11780"/>
<keyword evidence="3" id="KW-1185">Reference proteome</keyword>
<protein>
    <recommendedName>
        <fullName evidence="4">BNR repeat-containing family member</fullName>
    </recommendedName>
</protein>
<dbReference type="AlphaFoldDB" id="U5VY62"/>
<evidence type="ECO:0008006" key="4">
    <source>
        <dbReference type="Google" id="ProtNLM"/>
    </source>
</evidence>
<dbReference type="PATRIC" id="fig|1246995.3.peg.2399"/>
<reference evidence="2 3" key="1">
    <citation type="journal article" date="2014" name="J. Biotechnol.">
        <title>Complete genome sequence of the actinobacterium Actinoplanes friuliensis HAG 010964, producer of the lipopeptide antibiotic friulimycin.</title>
        <authorList>
            <person name="Ruckert C."/>
            <person name="Szczepanowski R."/>
            <person name="Albersmeier A."/>
            <person name="Goesmann A."/>
            <person name="Fischer N."/>
            <person name="Steinkamper A."/>
            <person name="Puhler A."/>
            <person name="Biener R."/>
            <person name="Schwartz D."/>
            <person name="Kalinowski J."/>
        </authorList>
    </citation>
    <scope>NUCLEOTIDE SEQUENCE [LARGE SCALE GENOMIC DNA]</scope>
    <source>
        <strain evidence="2 3">DSM 7358</strain>
    </source>
</reference>
<proteinExistence type="predicted"/>
<sequence length="444" mass="48663">MRTVMILSVVVLMAVTATPAQAIGKAEAQVMTAATAVAARSDRRPVAGGVHDTVARQTFISWAGQFEDNYVQAYDHRAKTWSTPVRVASGDNDSHNYPTMIQADDGHLLVFRGLHNRELWVARSPQPHSIEGTWTDVNIAEGLGATYPMPFRTADGTIFVFFRETAGDFDPAFPTDTRPMKYVRSTDNGATWQSSTTLTGDRWAIAPLNRPDNMNEIYIGQLRYEPATLLHRERVGIVYTLAGGGPEGHLHDRYHRNIYYTAFDPGTLTFRSASGRSLGTTIDDADQETHLKVAETPLQTVNPRSPDYINLVGTTLGVAPFVVWMQLDAAGVLHTYTGVWSRLRGWQNREVTTGVRVRDMEASGPASWTVYGTPANGAPGISTHRLTAGMTWHDESVIATPKAVQRIEVIGDYRDPARLLATGASSAREVAVADGDIYVAGYSR</sequence>
<organism evidence="2 3">
    <name type="scientific">Actinoplanes friuliensis DSM 7358</name>
    <dbReference type="NCBI Taxonomy" id="1246995"/>
    <lineage>
        <taxon>Bacteria</taxon>
        <taxon>Bacillati</taxon>
        <taxon>Actinomycetota</taxon>
        <taxon>Actinomycetes</taxon>
        <taxon>Micromonosporales</taxon>
        <taxon>Micromonosporaceae</taxon>
        <taxon>Actinoplanes</taxon>
    </lineage>
</organism>
<evidence type="ECO:0000256" key="1">
    <source>
        <dbReference type="SAM" id="SignalP"/>
    </source>
</evidence>
<dbReference type="EMBL" id="CP006272">
    <property type="protein sequence ID" value="AGZ40645.1"/>
    <property type="molecule type" value="Genomic_DNA"/>
</dbReference>
<accession>U5VY62</accession>
<evidence type="ECO:0000313" key="3">
    <source>
        <dbReference type="Proteomes" id="UP000017746"/>
    </source>
</evidence>
<dbReference type="STRING" id="1246995.AFR_11780"/>
<name>U5VY62_9ACTN</name>
<dbReference type="eggNOG" id="COG4225">
    <property type="taxonomic scope" value="Bacteria"/>
</dbReference>
<dbReference type="Pfam" id="PF15892">
    <property type="entry name" value="BNR_4"/>
    <property type="match status" value="1"/>
</dbReference>
<evidence type="ECO:0000313" key="2">
    <source>
        <dbReference type="EMBL" id="AGZ40645.1"/>
    </source>
</evidence>
<feature type="chain" id="PRO_5004665849" description="BNR repeat-containing family member" evidence="1">
    <location>
        <begin position="23"/>
        <end position="444"/>
    </location>
</feature>
<keyword evidence="1" id="KW-0732">Signal</keyword>
<dbReference type="SUPFAM" id="SSF50939">
    <property type="entry name" value="Sialidases"/>
    <property type="match status" value="1"/>
</dbReference>
<dbReference type="CDD" id="cd15482">
    <property type="entry name" value="Sialidase_non-viral"/>
    <property type="match status" value="1"/>
</dbReference>
<gene>
    <name evidence="2" type="ORF">AFR_11780</name>
</gene>